<dbReference type="PROSITE" id="PS50110">
    <property type="entry name" value="RESPONSE_REGULATORY"/>
    <property type="match status" value="1"/>
</dbReference>
<organism evidence="3 4">
    <name type="scientific">Natrinema zhouii</name>
    <dbReference type="NCBI Taxonomy" id="1710539"/>
    <lineage>
        <taxon>Archaea</taxon>
        <taxon>Methanobacteriati</taxon>
        <taxon>Methanobacteriota</taxon>
        <taxon>Stenosarchaea group</taxon>
        <taxon>Halobacteria</taxon>
        <taxon>Halobacteriales</taxon>
        <taxon>Natrialbaceae</taxon>
        <taxon>Natrinema</taxon>
    </lineage>
</organism>
<name>A0A7D6GT91_9EURY</name>
<dbReference type="Pfam" id="PF00072">
    <property type="entry name" value="Response_reg"/>
    <property type="match status" value="1"/>
</dbReference>
<dbReference type="EMBL" id="CP059154">
    <property type="protein sequence ID" value="QLK24864.1"/>
    <property type="molecule type" value="Genomic_DNA"/>
</dbReference>
<dbReference type="RefSeq" id="WP_180839990.1">
    <property type="nucleotide sequence ID" value="NZ_CP059154.1"/>
</dbReference>
<dbReference type="PANTHER" id="PTHR44520">
    <property type="entry name" value="RESPONSE REGULATOR RCP1-RELATED"/>
    <property type="match status" value="1"/>
</dbReference>
<dbReference type="AlphaFoldDB" id="A0A7D6GT91"/>
<gene>
    <name evidence="3" type="ORF">HYG81_12170</name>
</gene>
<dbReference type="GeneID" id="56143973"/>
<protein>
    <submittedName>
        <fullName evidence="3">Response regulator</fullName>
    </submittedName>
</protein>
<dbReference type="SUPFAM" id="SSF52172">
    <property type="entry name" value="CheY-like"/>
    <property type="match status" value="1"/>
</dbReference>
<dbReference type="PANTHER" id="PTHR44520:SF2">
    <property type="entry name" value="RESPONSE REGULATOR RCP1"/>
    <property type="match status" value="1"/>
</dbReference>
<evidence type="ECO:0000313" key="3">
    <source>
        <dbReference type="EMBL" id="QLK24864.1"/>
    </source>
</evidence>
<feature type="modified residue" description="4-aspartylphosphate" evidence="1">
    <location>
        <position position="67"/>
    </location>
</feature>
<dbReference type="CDD" id="cd17557">
    <property type="entry name" value="REC_Rcp-like"/>
    <property type="match status" value="1"/>
</dbReference>
<accession>A0A7D6GT91</accession>
<evidence type="ECO:0000313" key="4">
    <source>
        <dbReference type="Proteomes" id="UP000510869"/>
    </source>
</evidence>
<dbReference type="KEGG" id="nay:HYG81_12170"/>
<dbReference type="InterPro" id="IPR011006">
    <property type="entry name" value="CheY-like_superfamily"/>
</dbReference>
<evidence type="ECO:0000256" key="1">
    <source>
        <dbReference type="PROSITE-ProRule" id="PRU00169"/>
    </source>
</evidence>
<dbReference type="GO" id="GO:0000160">
    <property type="term" value="P:phosphorelay signal transduction system"/>
    <property type="evidence" value="ECO:0007669"/>
    <property type="project" value="InterPro"/>
</dbReference>
<keyword evidence="1" id="KW-0597">Phosphoprotein</keyword>
<sequence length="140" mass="15875">MSGPKYVGEIFLLEDNPGDVRLTQEIFREAELYGTYYVANDGDEALDFLNQRGDYVDAPRPNIILLDWHFPKKSGEEVLKAIKSDENLKQIPVVVLTGVLQELYDLKSENPGADAYVLKPLEPDDLIRIVEEFSFDQGLL</sequence>
<feature type="domain" description="Response regulatory" evidence="2">
    <location>
        <begin position="9"/>
        <end position="134"/>
    </location>
</feature>
<keyword evidence="4" id="KW-1185">Reference proteome</keyword>
<dbReference type="SMART" id="SM00448">
    <property type="entry name" value="REC"/>
    <property type="match status" value="1"/>
</dbReference>
<dbReference type="Proteomes" id="UP000510869">
    <property type="component" value="Chromosome"/>
</dbReference>
<dbReference type="InterPro" id="IPR052893">
    <property type="entry name" value="TCS_response_regulator"/>
</dbReference>
<dbReference type="Gene3D" id="3.40.50.2300">
    <property type="match status" value="1"/>
</dbReference>
<dbReference type="InterPro" id="IPR001789">
    <property type="entry name" value="Sig_transdc_resp-reg_receiver"/>
</dbReference>
<evidence type="ECO:0000259" key="2">
    <source>
        <dbReference type="PROSITE" id="PS50110"/>
    </source>
</evidence>
<dbReference type="OrthoDB" id="9652at2157"/>
<proteinExistence type="predicted"/>
<reference evidence="3 4" key="1">
    <citation type="submission" date="2020-07" db="EMBL/GenBank/DDBJ databases">
        <title>Natrinema (YPL30) sp. nov. and Haloterrigena xxxxxx (YPL8) sp. nov., isolated from a salt mine.</title>
        <authorList>
            <person name="Cui H."/>
        </authorList>
    </citation>
    <scope>NUCLEOTIDE SEQUENCE [LARGE SCALE GENOMIC DNA]</scope>
    <source>
        <strain evidence="3 4">YPL13</strain>
    </source>
</reference>